<dbReference type="PANTHER" id="PTHR35603:SF2">
    <property type="entry name" value="OUTER MEMBRANE LIPOPROTEIN"/>
    <property type="match status" value="1"/>
</dbReference>
<evidence type="ECO:0000256" key="1">
    <source>
        <dbReference type="ARBA" id="ARBA00004370"/>
    </source>
</evidence>
<proteinExistence type="predicted"/>
<reference evidence="4" key="1">
    <citation type="submission" date="2020-10" db="EMBL/GenBank/DDBJ databases">
        <title>An improved Amphimedon queenslandica hologenome assembly reveals how three proteobacterial symbionts can extend the metabolic phenotypic of their marine sponge host.</title>
        <authorList>
            <person name="Degnan B."/>
            <person name="Degnan S."/>
            <person name="Xiang X."/>
        </authorList>
    </citation>
    <scope>NUCLEOTIDE SEQUENCE</scope>
    <source>
        <strain evidence="4">AqS2</strain>
    </source>
</reference>
<organism evidence="4 5">
    <name type="scientific">Candidatus Amphirhobacter heronislandensis</name>
    <dbReference type="NCBI Taxonomy" id="1732024"/>
    <lineage>
        <taxon>Bacteria</taxon>
        <taxon>Pseudomonadati</taxon>
        <taxon>Pseudomonadota</taxon>
        <taxon>Gammaproteobacteria</taxon>
        <taxon>Candidatus Tethybacterales</taxon>
        <taxon>Candidatus Tethybacteraceae</taxon>
        <taxon>Candidatus Amphirhobacter</taxon>
    </lineage>
</organism>
<dbReference type="EMBL" id="JADHEI010000033">
    <property type="protein sequence ID" value="MBF2735256.1"/>
    <property type="molecule type" value="Genomic_DNA"/>
</dbReference>
<gene>
    <name evidence="4" type="ORF">ISN26_04120</name>
</gene>
<evidence type="ECO:0000313" key="5">
    <source>
        <dbReference type="Proteomes" id="UP000604381"/>
    </source>
</evidence>
<dbReference type="InterPro" id="IPR051407">
    <property type="entry name" value="Bact_OM_lipoprot/Surf_antigen"/>
</dbReference>
<feature type="domain" description="Glycine zipper 2TM" evidence="3">
    <location>
        <begin position="46"/>
        <end position="81"/>
    </location>
</feature>
<sequence length="153" mass="15756">MLGAILGGAVGAQFGKNKGQDAAAALGALIGSHIGSGKRELTGEQLLGALAGGVVGNQVGGGSGRTASTAAGAALGAAFAGGYLSRDRREISRQCGSDIVSRRVITKYKVEYEYNGLVLEGELPYKPVDSIDVIVKVDVLEDATLERFPHQQR</sequence>
<accession>A0A930UGC1</accession>
<keyword evidence="2" id="KW-0472">Membrane</keyword>
<comment type="subcellular location">
    <subcellularLocation>
        <location evidence="1">Membrane</location>
    </subcellularLocation>
</comment>
<dbReference type="Pfam" id="PF05433">
    <property type="entry name" value="Rick_17kDa_Anti"/>
    <property type="match status" value="2"/>
</dbReference>
<protein>
    <submittedName>
        <fullName evidence="4">Glycine zipper 2TM domain-containing protein</fullName>
    </submittedName>
</protein>
<name>A0A930UGC1_9GAMM</name>
<feature type="domain" description="Glycine zipper 2TM" evidence="3">
    <location>
        <begin position="2"/>
        <end position="36"/>
    </location>
</feature>
<dbReference type="GO" id="GO:0019867">
    <property type="term" value="C:outer membrane"/>
    <property type="evidence" value="ECO:0007669"/>
    <property type="project" value="InterPro"/>
</dbReference>
<evidence type="ECO:0000259" key="3">
    <source>
        <dbReference type="Pfam" id="PF05433"/>
    </source>
</evidence>
<evidence type="ECO:0000256" key="2">
    <source>
        <dbReference type="ARBA" id="ARBA00023136"/>
    </source>
</evidence>
<dbReference type="PANTHER" id="PTHR35603">
    <property type="match status" value="1"/>
</dbReference>
<dbReference type="AlphaFoldDB" id="A0A930UGC1"/>
<comment type="caution">
    <text evidence="4">The sequence shown here is derived from an EMBL/GenBank/DDBJ whole genome shotgun (WGS) entry which is preliminary data.</text>
</comment>
<keyword evidence="5" id="KW-1185">Reference proteome</keyword>
<evidence type="ECO:0000313" key="4">
    <source>
        <dbReference type="EMBL" id="MBF2735256.1"/>
    </source>
</evidence>
<dbReference type="InterPro" id="IPR008816">
    <property type="entry name" value="Gly_zipper_2TM_dom"/>
</dbReference>
<dbReference type="Proteomes" id="UP000604381">
    <property type="component" value="Unassembled WGS sequence"/>
</dbReference>